<keyword evidence="5" id="KW-0067">ATP-binding</keyword>
<dbReference type="InterPro" id="IPR005863">
    <property type="entry name" value="UDP-N-AcMur_synth"/>
</dbReference>
<evidence type="ECO:0000256" key="3">
    <source>
        <dbReference type="ARBA" id="ARBA00022618"/>
    </source>
</evidence>
<dbReference type="InterPro" id="IPR035911">
    <property type="entry name" value="MurE/MurF_N"/>
</dbReference>
<evidence type="ECO:0000256" key="1">
    <source>
        <dbReference type="ARBA" id="ARBA00022490"/>
    </source>
</evidence>
<gene>
    <name evidence="13" type="ORF">UFOPK2169_00904</name>
</gene>
<dbReference type="InterPro" id="IPR051046">
    <property type="entry name" value="MurCDEF_CellWall_CoF430Synth"/>
</dbReference>
<reference evidence="13" key="1">
    <citation type="submission" date="2020-05" db="EMBL/GenBank/DDBJ databases">
        <authorList>
            <person name="Chiriac C."/>
            <person name="Salcher M."/>
            <person name="Ghai R."/>
            <person name="Kavagutti S V."/>
        </authorList>
    </citation>
    <scope>NUCLEOTIDE SEQUENCE</scope>
</reference>
<dbReference type="Pfam" id="PF08245">
    <property type="entry name" value="Mur_ligase_M"/>
    <property type="match status" value="1"/>
</dbReference>
<keyword evidence="7" id="KW-0573">Peptidoglycan synthesis</keyword>
<dbReference type="Gene3D" id="3.40.1190.10">
    <property type="entry name" value="Mur-like, catalytic domain"/>
    <property type="match status" value="1"/>
</dbReference>
<evidence type="ECO:0000256" key="2">
    <source>
        <dbReference type="ARBA" id="ARBA00022598"/>
    </source>
</evidence>
<dbReference type="InterPro" id="IPR036615">
    <property type="entry name" value="Mur_ligase_C_dom_sf"/>
</dbReference>
<dbReference type="InterPro" id="IPR004101">
    <property type="entry name" value="Mur_ligase_C"/>
</dbReference>
<name>A0A6J6KV37_9ZZZZ</name>
<dbReference type="GO" id="GO:0071555">
    <property type="term" value="P:cell wall organization"/>
    <property type="evidence" value="ECO:0007669"/>
    <property type="project" value="UniProtKB-KW"/>
</dbReference>
<evidence type="ECO:0000256" key="7">
    <source>
        <dbReference type="ARBA" id="ARBA00022984"/>
    </source>
</evidence>
<sequence length="439" mass="46293">MRITASDVSRAVSGTLIGQDAVAQGCAFDSRTLQPHEAFVAIVGERDGHDFLSDARERGARFALVQRGRSIDRLTCIEVEDTVVALAAMGQMCRAQLNESVAQRVVGITGSAGKTSTKNAVRAVLEAGFAHVFASAQSLNNDIGVPITIINAPDDCDALIVEMGMRGFGEIERLCEVARPTIGVITNVGDAHSERVGGLDGVARAKGELIESLPENGTAILNVDDPRVAAMSSRTWAGVMTYGSALGADVRWAVLDVLTDGRVRTRFDYDGESAEATPRLPGAHMAANAAAAIAVGIATGMGLEKSVSGVGREEAEPGRVIWRDGVAGARILDDTYNANSSSMIAALHVLARSEARQRYAVLGQMFELSEPEKAHHHIAEVAKDLGIQIVAIETALYGVEPTSLSDIAARLGLQENDAVLVKGSRAARMERVVTLLTGS</sequence>
<evidence type="ECO:0000256" key="5">
    <source>
        <dbReference type="ARBA" id="ARBA00022840"/>
    </source>
</evidence>
<evidence type="ECO:0000256" key="4">
    <source>
        <dbReference type="ARBA" id="ARBA00022741"/>
    </source>
</evidence>
<dbReference type="NCBIfam" id="TIGR01143">
    <property type="entry name" value="murF"/>
    <property type="match status" value="1"/>
</dbReference>
<organism evidence="13">
    <name type="scientific">freshwater metagenome</name>
    <dbReference type="NCBI Taxonomy" id="449393"/>
    <lineage>
        <taxon>unclassified sequences</taxon>
        <taxon>metagenomes</taxon>
        <taxon>ecological metagenomes</taxon>
    </lineage>
</organism>
<dbReference type="PANTHER" id="PTHR43024:SF1">
    <property type="entry name" value="UDP-N-ACETYLMURAMOYL-TRIPEPTIDE--D-ALANYL-D-ALANINE LIGASE"/>
    <property type="match status" value="1"/>
</dbReference>
<dbReference type="GO" id="GO:0009252">
    <property type="term" value="P:peptidoglycan biosynthetic process"/>
    <property type="evidence" value="ECO:0007669"/>
    <property type="project" value="UniProtKB-KW"/>
</dbReference>
<evidence type="ECO:0000259" key="12">
    <source>
        <dbReference type="Pfam" id="PF08245"/>
    </source>
</evidence>
<dbReference type="GO" id="GO:0047480">
    <property type="term" value="F:UDP-N-acetylmuramoyl-tripeptide-D-alanyl-D-alanine ligase activity"/>
    <property type="evidence" value="ECO:0007669"/>
    <property type="project" value="InterPro"/>
</dbReference>
<keyword evidence="3" id="KW-0132">Cell division</keyword>
<evidence type="ECO:0000259" key="11">
    <source>
        <dbReference type="Pfam" id="PF02875"/>
    </source>
</evidence>
<keyword evidence="6" id="KW-0133">Cell shape</keyword>
<dbReference type="Gene3D" id="3.40.1390.10">
    <property type="entry name" value="MurE/MurF, N-terminal domain"/>
    <property type="match status" value="1"/>
</dbReference>
<dbReference type="EMBL" id="CAEZWE010000031">
    <property type="protein sequence ID" value="CAB4653216.1"/>
    <property type="molecule type" value="Genomic_DNA"/>
</dbReference>
<protein>
    <recommendedName>
        <fullName evidence="10">UDP-MurNAc-pentapeptide synthetase</fullName>
    </recommendedName>
</protein>
<evidence type="ECO:0000256" key="6">
    <source>
        <dbReference type="ARBA" id="ARBA00022960"/>
    </source>
</evidence>
<evidence type="ECO:0000256" key="10">
    <source>
        <dbReference type="ARBA" id="ARBA00031461"/>
    </source>
</evidence>
<dbReference type="SUPFAM" id="SSF63418">
    <property type="entry name" value="MurE/MurF N-terminal domain"/>
    <property type="match status" value="1"/>
</dbReference>
<dbReference type="SUPFAM" id="SSF53623">
    <property type="entry name" value="MurD-like peptide ligases, catalytic domain"/>
    <property type="match status" value="1"/>
</dbReference>
<keyword evidence="9" id="KW-0961">Cell wall biogenesis/degradation</keyword>
<dbReference type="SUPFAM" id="SSF53244">
    <property type="entry name" value="MurD-like peptide ligases, peptide-binding domain"/>
    <property type="match status" value="1"/>
</dbReference>
<dbReference type="HAMAP" id="MF_02019">
    <property type="entry name" value="MurF"/>
    <property type="match status" value="1"/>
</dbReference>
<keyword evidence="1" id="KW-0963">Cytoplasm</keyword>
<feature type="domain" description="Mur ligase central" evidence="12">
    <location>
        <begin position="108"/>
        <end position="295"/>
    </location>
</feature>
<dbReference type="Gene3D" id="3.90.190.20">
    <property type="entry name" value="Mur ligase, C-terminal domain"/>
    <property type="match status" value="1"/>
</dbReference>
<keyword evidence="4" id="KW-0547">Nucleotide-binding</keyword>
<keyword evidence="8" id="KW-0131">Cell cycle</keyword>
<proteinExistence type="inferred from homology"/>
<dbReference type="GO" id="GO:0005524">
    <property type="term" value="F:ATP binding"/>
    <property type="evidence" value="ECO:0007669"/>
    <property type="project" value="UniProtKB-KW"/>
</dbReference>
<keyword evidence="2" id="KW-0436">Ligase</keyword>
<dbReference type="Pfam" id="PF02875">
    <property type="entry name" value="Mur_ligase_C"/>
    <property type="match status" value="1"/>
</dbReference>
<dbReference type="AlphaFoldDB" id="A0A6J6KV37"/>
<dbReference type="GO" id="GO:0051301">
    <property type="term" value="P:cell division"/>
    <property type="evidence" value="ECO:0007669"/>
    <property type="project" value="UniProtKB-KW"/>
</dbReference>
<evidence type="ECO:0000256" key="8">
    <source>
        <dbReference type="ARBA" id="ARBA00023306"/>
    </source>
</evidence>
<dbReference type="InterPro" id="IPR036565">
    <property type="entry name" value="Mur-like_cat_sf"/>
</dbReference>
<feature type="domain" description="Mur ligase C-terminal" evidence="11">
    <location>
        <begin position="318"/>
        <end position="392"/>
    </location>
</feature>
<dbReference type="InterPro" id="IPR013221">
    <property type="entry name" value="Mur_ligase_cen"/>
</dbReference>
<accession>A0A6J6KV37</accession>
<dbReference type="PANTHER" id="PTHR43024">
    <property type="entry name" value="UDP-N-ACETYLMURAMOYL-TRIPEPTIDE--D-ALANYL-D-ALANINE LIGASE"/>
    <property type="match status" value="1"/>
</dbReference>
<dbReference type="GO" id="GO:0008360">
    <property type="term" value="P:regulation of cell shape"/>
    <property type="evidence" value="ECO:0007669"/>
    <property type="project" value="UniProtKB-KW"/>
</dbReference>
<evidence type="ECO:0000313" key="13">
    <source>
        <dbReference type="EMBL" id="CAB4653216.1"/>
    </source>
</evidence>
<evidence type="ECO:0000256" key="9">
    <source>
        <dbReference type="ARBA" id="ARBA00023316"/>
    </source>
</evidence>